<evidence type="ECO:0000313" key="1">
    <source>
        <dbReference type="EMBL" id="VFK64091.1"/>
    </source>
</evidence>
<accession>A0A451ADJ8</accession>
<protein>
    <submittedName>
        <fullName evidence="1">Uncharacterized protein</fullName>
    </submittedName>
</protein>
<evidence type="ECO:0000313" key="2">
    <source>
        <dbReference type="EMBL" id="VFK68925.1"/>
    </source>
</evidence>
<gene>
    <name evidence="1" type="ORF">BECKUNK1418G_GA0071005_104118</name>
    <name evidence="2" type="ORF">BECKUNK1418H_GA0071006_100810</name>
</gene>
<dbReference type="EMBL" id="CAADFZ010000041">
    <property type="protein sequence ID" value="VFK64091.1"/>
    <property type="molecule type" value="Genomic_DNA"/>
</dbReference>
<dbReference type="EMBL" id="CAADGD010000008">
    <property type="protein sequence ID" value="VFK68925.1"/>
    <property type="molecule type" value="Genomic_DNA"/>
</dbReference>
<dbReference type="AlphaFoldDB" id="A0A451ADJ8"/>
<sequence length="45" mass="5187">MPLVIDEMAGLFAYRKNMLALRARLQTGCSLRRRQFFGDSCFSDT</sequence>
<reference evidence="1" key="1">
    <citation type="submission" date="2019-02" db="EMBL/GenBank/DDBJ databases">
        <authorList>
            <person name="Gruber-Vodicka R. H."/>
            <person name="Seah K. B. B."/>
        </authorList>
    </citation>
    <scope>NUCLEOTIDE SEQUENCE</scope>
    <source>
        <strain evidence="2">BECK_BY19</strain>
        <strain evidence="1">BECK_BY8</strain>
    </source>
</reference>
<proteinExistence type="predicted"/>
<organism evidence="1">
    <name type="scientific">Candidatus Kentrum sp. UNK</name>
    <dbReference type="NCBI Taxonomy" id="2126344"/>
    <lineage>
        <taxon>Bacteria</taxon>
        <taxon>Pseudomonadati</taxon>
        <taxon>Pseudomonadota</taxon>
        <taxon>Gammaproteobacteria</taxon>
        <taxon>Candidatus Kentrum</taxon>
    </lineage>
</organism>
<name>A0A451ADJ8_9GAMM</name>